<reference evidence="1 2" key="1">
    <citation type="journal article" date="2011" name="Mol. Biol. Evol.">
        <title>Phylogenomic evidence for the presence of a flagellum and cbb3 oxidase in the free-living mitochondrial ancestor.</title>
        <authorList>
            <person name="Sassera D."/>
            <person name="Lo N."/>
            <person name="Epis S."/>
            <person name="D'Auria G."/>
            <person name="Montagna M."/>
            <person name="Comandatore F."/>
            <person name="Horner D."/>
            <person name="Pereto J."/>
            <person name="Luciano A.M."/>
            <person name="Franciosi F."/>
            <person name="Ferri E."/>
            <person name="Crotti E."/>
            <person name="Bazzocchi C."/>
            <person name="Daffonchio D."/>
            <person name="Sacchi L."/>
            <person name="Moya A."/>
            <person name="Latorre A."/>
            <person name="Bandi C."/>
        </authorList>
    </citation>
    <scope>NUCLEOTIDE SEQUENCE [LARGE SCALE GENOMIC DNA]</scope>
    <source>
        <strain evidence="1 2">IricVA</strain>
    </source>
</reference>
<proteinExistence type="predicted"/>
<gene>
    <name evidence="1" type="ordered locus">midi_00490</name>
</gene>
<evidence type="ECO:0000313" key="1">
    <source>
        <dbReference type="EMBL" id="AEI88797.1"/>
    </source>
</evidence>
<protein>
    <recommendedName>
        <fullName evidence="3">Aspartate kinase</fullName>
    </recommendedName>
</protein>
<dbReference type="EMBL" id="CP002130">
    <property type="protein sequence ID" value="AEI88797.1"/>
    <property type="molecule type" value="Genomic_DNA"/>
</dbReference>
<dbReference type="HOGENOM" id="CLU_2570021_0_0_5"/>
<name>F7XVU8_MIDMI</name>
<dbReference type="Proteomes" id="UP000006639">
    <property type="component" value="Chromosome"/>
</dbReference>
<accession>F7XVU8</accession>
<evidence type="ECO:0008006" key="3">
    <source>
        <dbReference type="Google" id="ProtNLM"/>
    </source>
</evidence>
<evidence type="ECO:0000313" key="2">
    <source>
        <dbReference type="Proteomes" id="UP000006639"/>
    </source>
</evidence>
<keyword evidence="2" id="KW-1185">Reference proteome</keyword>
<dbReference type="STRING" id="696127.midi_00490"/>
<organism evidence="1 2">
    <name type="scientific">Midichloria mitochondrii (strain IricVA)</name>
    <dbReference type="NCBI Taxonomy" id="696127"/>
    <lineage>
        <taxon>Bacteria</taxon>
        <taxon>Pseudomonadati</taxon>
        <taxon>Pseudomonadota</taxon>
        <taxon>Alphaproteobacteria</taxon>
        <taxon>Rickettsiales</taxon>
        <taxon>Candidatus Midichloriaceae</taxon>
        <taxon>Candidatus Midichloria</taxon>
    </lineage>
</organism>
<dbReference type="KEGG" id="mmn:midi_00490"/>
<dbReference type="InterPro" id="IPR045865">
    <property type="entry name" value="ACT-like_dom_sf"/>
</dbReference>
<dbReference type="SUPFAM" id="SSF55021">
    <property type="entry name" value="ACT-like"/>
    <property type="match status" value="1"/>
</dbReference>
<dbReference type="AlphaFoldDB" id="F7XVU8"/>
<dbReference type="Gene3D" id="3.30.70.260">
    <property type="match status" value="1"/>
</dbReference>
<sequence length="81" mass="8855">MSLNNLLKCDRLKITLLAVIGSRLTVPGIIQKALGVIEPFMLRLVCYGASNSSISVLVDKENAVEMAELLHKKKLLGEAYV</sequence>